<evidence type="ECO:0000313" key="9">
    <source>
        <dbReference type="EMBL" id="RZI02694.1"/>
    </source>
</evidence>
<dbReference type="RefSeq" id="WP_130136603.1">
    <property type="nucleotide sequence ID" value="NZ_RQTF01000452.1"/>
</dbReference>
<feature type="transmembrane region" description="Helical" evidence="7">
    <location>
        <begin position="173"/>
        <end position="195"/>
    </location>
</feature>
<keyword evidence="4 7" id="KW-0812">Transmembrane</keyword>
<keyword evidence="5 7" id="KW-1133">Transmembrane helix</keyword>
<dbReference type="Proteomes" id="UP000294017">
    <property type="component" value="Unassembled WGS sequence"/>
</dbReference>
<dbReference type="InterPro" id="IPR011701">
    <property type="entry name" value="MFS"/>
</dbReference>
<dbReference type="AlphaFoldDB" id="A0AB37XQH8"/>
<evidence type="ECO:0000256" key="4">
    <source>
        <dbReference type="ARBA" id="ARBA00022692"/>
    </source>
</evidence>
<evidence type="ECO:0000259" key="8">
    <source>
        <dbReference type="PROSITE" id="PS50850"/>
    </source>
</evidence>
<dbReference type="InterPro" id="IPR020846">
    <property type="entry name" value="MFS_dom"/>
</dbReference>
<dbReference type="Gene3D" id="1.20.1250.20">
    <property type="entry name" value="MFS general substrate transporter like domains"/>
    <property type="match status" value="1"/>
</dbReference>
<feature type="domain" description="Major facilitator superfamily (MFS) profile" evidence="8">
    <location>
        <begin position="52"/>
        <end position="239"/>
    </location>
</feature>
<reference evidence="9 10" key="1">
    <citation type="submission" date="2018-11" db="EMBL/GenBank/DDBJ databases">
        <title>Genomic profiling of Staphylococcus species from a Poultry farm system in KwaZulu-Natal, South Africa.</title>
        <authorList>
            <person name="Amoako D.G."/>
            <person name="Somboro A.M."/>
            <person name="Abia A.L.K."/>
            <person name="Bester L.A."/>
            <person name="Essack S.Y."/>
        </authorList>
    </citation>
    <scope>NUCLEOTIDE SEQUENCE [LARGE SCALE GENOMIC DNA]</scope>
    <source>
        <strain evidence="9 10">SA12</strain>
    </source>
</reference>
<evidence type="ECO:0000256" key="1">
    <source>
        <dbReference type="ARBA" id="ARBA00004651"/>
    </source>
</evidence>
<name>A0AB37XQH8_STAAU</name>
<comment type="caution">
    <text evidence="9">The sequence shown here is derived from an EMBL/GenBank/DDBJ whole genome shotgun (WGS) entry which is preliminary data.</text>
</comment>
<feature type="transmembrane region" description="Helical" evidence="7">
    <location>
        <begin position="94"/>
        <end position="111"/>
    </location>
</feature>
<dbReference type="GO" id="GO:0022857">
    <property type="term" value="F:transmembrane transporter activity"/>
    <property type="evidence" value="ECO:0007669"/>
    <property type="project" value="InterPro"/>
</dbReference>
<keyword evidence="3" id="KW-1003">Cell membrane</keyword>
<sequence>LIIAMTIMMFLISIFMLFRLHVDKPTHSEEESTNSLLQEYLLGWKFLKDNMMIFIFGVISIIPMVFTMIFNISLPGYVYNVLKLSSVQFGFSDMLYGIGGLCAGLISAILSKKISTKVLIFLLYFILVINSALFIWINSAFYLFIGSFILGYSISSIRIYMNTAIMNTVSDKYVGRSFTIWTSISLLLQSLIAPFLGRWINEINDKFGFYIILILSLLIFVTLLLVNKTDKIKYAHKEE</sequence>
<evidence type="ECO:0000256" key="2">
    <source>
        <dbReference type="ARBA" id="ARBA00022448"/>
    </source>
</evidence>
<evidence type="ECO:0000256" key="3">
    <source>
        <dbReference type="ARBA" id="ARBA00022475"/>
    </source>
</evidence>
<dbReference type="PANTHER" id="PTHR23513:SF11">
    <property type="entry name" value="STAPHYLOFERRIN A TRANSPORTER"/>
    <property type="match status" value="1"/>
</dbReference>
<comment type="subcellular location">
    <subcellularLocation>
        <location evidence="1">Cell membrane</location>
        <topology evidence="1">Multi-pass membrane protein</topology>
    </subcellularLocation>
</comment>
<feature type="transmembrane region" description="Helical" evidence="7">
    <location>
        <begin position="118"/>
        <end position="137"/>
    </location>
</feature>
<organism evidence="9 10">
    <name type="scientific">Staphylococcus aureus</name>
    <dbReference type="NCBI Taxonomy" id="1280"/>
    <lineage>
        <taxon>Bacteria</taxon>
        <taxon>Bacillati</taxon>
        <taxon>Bacillota</taxon>
        <taxon>Bacilli</taxon>
        <taxon>Bacillales</taxon>
        <taxon>Staphylococcaceae</taxon>
        <taxon>Staphylococcus</taxon>
    </lineage>
</organism>
<gene>
    <name evidence="9" type="ORF">EIH03_15670</name>
</gene>
<dbReference type="SUPFAM" id="SSF103473">
    <property type="entry name" value="MFS general substrate transporter"/>
    <property type="match status" value="1"/>
</dbReference>
<dbReference type="PANTHER" id="PTHR23513">
    <property type="entry name" value="INTEGRAL MEMBRANE EFFLUX PROTEIN-RELATED"/>
    <property type="match status" value="1"/>
</dbReference>
<dbReference type="GO" id="GO:0005886">
    <property type="term" value="C:plasma membrane"/>
    <property type="evidence" value="ECO:0007669"/>
    <property type="project" value="UniProtKB-SubCell"/>
</dbReference>
<feature type="transmembrane region" description="Helical" evidence="7">
    <location>
        <begin position="207"/>
        <end position="226"/>
    </location>
</feature>
<evidence type="ECO:0000256" key="6">
    <source>
        <dbReference type="ARBA" id="ARBA00023136"/>
    </source>
</evidence>
<evidence type="ECO:0000256" key="7">
    <source>
        <dbReference type="SAM" id="Phobius"/>
    </source>
</evidence>
<feature type="non-terminal residue" evidence="9">
    <location>
        <position position="1"/>
    </location>
</feature>
<keyword evidence="2" id="KW-0813">Transport</keyword>
<dbReference type="PROSITE" id="PS50850">
    <property type="entry name" value="MFS"/>
    <property type="match status" value="1"/>
</dbReference>
<dbReference type="Pfam" id="PF07690">
    <property type="entry name" value="MFS_1"/>
    <property type="match status" value="1"/>
</dbReference>
<dbReference type="EMBL" id="RQTF01000452">
    <property type="protein sequence ID" value="RZI02694.1"/>
    <property type="molecule type" value="Genomic_DNA"/>
</dbReference>
<feature type="transmembrane region" description="Helical" evidence="7">
    <location>
        <begin position="143"/>
        <end position="161"/>
    </location>
</feature>
<proteinExistence type="predicted"/>
<feature type="transmembrane region" description="Helical" evidence="7">
    <location>
        <begin position="51"/>
        <end position="74"/>
    </location>
</feature>
<dbReference type="InterPro" id="IPR036259">
    <property type="entry name" value="MFS_trans_sf"/>
</dbReference>
<keyword evidence="6 7" id="KW-0472">Membrane</keyword>
<protein>
    <submittedName>
        <fullName evidence="9">MFS transporter</fullName>
    </submittedName>
</protein>
<evidence type="ECO:0000313" key="10">
    <source>
        <dbReference type="Proteomes" id="UP000294017"/>
    </source>
</evidence>
<evidence type="ECO:0000256" key="5">
    <source>
        <dbReference type="ARBA" id="ARBA00022989"/>
    </source>
</evidence>
<accession>A0AB37XQH8</accession>